<proteinExistence type="predicted"/>
<feature type="domain" description="Peptide N-acetyl-beta-D-glucosaminyl asparaginase amidase A N-terminal" evidence="2">
    <location>
        <begin position="114"/>
        <end position="423"/>
    </location>
</feature>
<dbReference type="InterPro" id="IPR021102">
    <property type="entry name" value="PNGase_A"/>
</dbReference>
<organism evidence="3 4">
    <name type="scientific">Ophiocordyceps australis</name>
    <dbReference type="NCBI Taxonomy" id="1399860"/>
    <lineage>
        <taxon>Eukaryota</taxon>
        <taxon>Fungi</taxon>
        <taxon>Dikarya</taxon>
        <taxon>Ascomycota</taxon>
        <taxon>Pezizomycotina</taxon>
        <taxon>Sordariomycetes</taxon>
        <taxon>Hypocreomycetidae</taxon>
        <taxon>Hypocreales</taxon>
        <taxon>Ophiocordycipitaceae</taxon>
        <taxon>Ophiocordyceps</taxon>
    </lineage>
</organism>
<dbReference type="Proteomes" id="UP000224854">
    <property type="component" value="Unassembled WGS sequence"/>
</dbReference>
<feature type="chain" id="PRO_5012022010" description="Peptide N-acetyl-beta-D-glucosaminyl asparaginase amidase A N-terminal domain-containing protein" evidence="1">
    <location>
        <begin position="22"/>
        <end position="686"/>
    </location>
</feature>
<dbReference type="EMBL" id="NJEU01000769">
    <property type="protein sequence ID" value="PHH70669.1"/>
    <property type="molecule type" value="Genomic_DNA"/>
</dbReference>
<comment type="caution">
    <text evidence="3">The sequence shown here is derived from an EMBL/GenBank/DDBJ whole genome shotgun (WGS) entry which is preliminary data.</text>
</comment>
<dbReference type="OrthoDB" id="1612078at2759"/>
<keyword evidence="1" id="KW-0732">Signal</keyword>
<accession>A0A2C5XFL5</accession>
<reference evidence="3 4" key="1">
    <citation type="submission" date="2017-06" db="EMBL/GenBank/DDBJ databases">
        <title>Ant-infecting Ophiocordyceps genomes reveal a high diversity of potential behavioral manipulation genes and a possible major role for enterotoxins.</title>
        <authorList>
            <person name="De Bekker C."/>
            <person name="Evans H.C."/>
            <person name="Brachmann A."/>
            <person name="Hughes D.P."/>
        </authorList>
    </citation>
    <scope>NUCLEOTIDE SEQUENCE [LARGE SCALE GENOMIC DNA]</scope>
    <source>
        <strain evidence="3 4">1348a</strain>
    </source>
</reference>
<name>A0A2C5XFL5_9HYPO</name>
<sequence>MRFVSSLCLSLLLPLALLVACIEELGEEVREDIWVPEFYLDPDPNPINALKGGDGAPPLSFYTDEVSWQDTPSPQANDSVEPLRCFQVSPPVLDSHGLVVGHEYVDEYEEELAGCQVHLLDNVPFANSYGHPHVVEYTPPNCRFNRVVINMTVTSSGRQFDRLGSLWLGDVEAWRFSTAEPKPGPGIVWTQWKDVTHLKKLWTMNQTIILDLGNLVNEKYTAPYYVTLTARFFRRKRGKFDPVLRPADQIEAITAKRSKAGLGSALVYEGEPVQSWLQLPRNIVRAVISIAATGQGDEEFWWANVPDDAVDVFRPNVTLPGRGGYRELRVLIDGHLVGLVFPFPIVFTGGISPPMHRPLVGPQAFDLREHQIDVTPWLGLLCNGQRLNVTIQVVAHDGHPVPSSWVISGKMFLWLGIEGTISQGNKPRVKMVNQDDPPRILTDPPHSLSYRHIIDRLFTVESEISRHNHTDTVFWNQTFAGKNRGFVARYGDMQQVHSTFHGEDTWQERGLPVYYHSYTYPIVSSYDTQPGKDPYVTITNASLTHGEEFVMSGRGVFPTGLEAFDFPETFPYVKGGISLSNLRSARGLFFQRRNGSSFGFGTASEGFRLGARAFYHELTNPQRIADPALYNRKVTVVNESIMEDTWDLYRPRGIMQLQEPRARKIGLLGNQFVASGRLPAVQRKGN</sequence>
<protein>
    <recommendedName>
        <fullName evidence="2">Peptide N-acetyl-beta-D-glucosaminyl asparaginase amidase A N-terminal domain-containing protein</fullName>
    </recommendedName>
</protein>
<keyword evidence="4" id="KW-1185">Reference proteome</keyword>
<dbReference type="Pfam" id="PF12222">
    <property type="entry name" value="PNGaseA"/>
    <property type="match status" value="1"/>
</dbReference>
<dbReference type="PANTHER" id="PTHR31104">
    <property type="entry name" value="PEPTIDE-N4-(N-ACETYL-BETA-GLUCOSAMINYL)ASPARAGINE AMIDASE A PROTEIN"/>
    <property type="match status" value="1"/>
</dbReference>
<evidence type="ECO:0000259" key="2">
    <source>
        <dbReference type="Pfam" id="PF12222"/>
    </source>
</evidence>
<gene>
    <name evidence="3" type="ORF">CDD82_6979</name>
</gene>
<evidence type="ECO:0000313" key="4">
    <source>
        <dbReference type="Proteomes" id="UP000224854"/>
    </source>
</evidence>
<evidence type="ECO:0000256" key="1">
    <source>
        <dbReference type="SAM" id="SignalP"/>
    </source>
</evidence>
<dbReference type="PROSITE" id="PS51257">
    <property type="entry name" value="PROKAR_LIPOPROTEIN"/>
    <property type="match status" value="1"/>
</dbReference>
<feature type="signal peptide" evidence="1">
    <location>
        <begin position="1"/>
        <end position="21"/>
    </location>
</feature>
<dbReference type="AlphaFoldDB" id="A0A2C5XFL5"/>
<dbReference type="Pfam" id="PF25156">
    <property type="entry name" value="PNGase_A_C"/>
    <property type="match status" value="1"/>
</dbReference>
<dbReference type="InterPro" id="IPR056948">
    <property type="entry name" value="PNGaseA_N"/>
</dbReference>
<evidence type="ECO:0000313" key="3">
    <source>
        <dbReference type="EMBL" id="PHH70669.1"/>
    </source>
</evidence>